<feature type="region of interest" description="Disordered" evidence="1">
    <location>
        <begin position="98"/>
        <end position="120"/>
    </location>
</feature>
<dbReference type="Proteomes" id="UP000324222">
    <property type="component" value="Unassembled WGS sequence"/>
</dbReference>
<dbReference type="EMBL" id="VSRR010000451">
    <property type="protein sequence ID" value="MPC15733.1"/>
    <property type="molecule type" value="Genomic_DNA"/>
</dbReference>
<accession>A0A5B7D5H7</accession>
<sequence length="143" mass="15911">MSQPRSSCSSGDLHCSLIFLLKLWPGKKEVKKVIYQEPLPPPSPSRVQLPSLSLPSDPPCHDDISLAIYGGITDWRGREGGWREGAWRASGCVRCRQVSHRSSGTPPTGHRHHPPTRHPWPPTLAHPPFPPPFAVFMEEGTDR</sequence>
<evidence type="ECO:0000313" key="2">
    <source>
        <dbReference type="EMBL" id="MPC15733.1"/>
    </source>
</evidence>
<gene>
    <name evidence="2" type="ORF">E2C01_008534</name>
</gene>
<dbReference type="AlphaFoldDB" id="A0A5B7D5H7"/>
<name>A0A5B7D5H7_PORTR</name>
<keyword evidence="3" id="KW-1185">Reference proteome</keyword>
<comment type="caution">
    <text evidence="2">The sequence shown here is derived from an EMBL/GenBank/DDBJ whole genome shotgun (WGS) entry which is preliminary data.</text>
</comment>
<proteinExistence type="predicted"/>
<evidence type="ECO:0000256" key="1">
    <source>
        <dbReference type="SAM" id="MobiDB-lite"/>
    </source>
</evidence>
<reference evidence="2 3" key="1">
    <citation type="submission" date="2019-05" db="EMBL/GenBank/DDBJ databases">
        <title>Another draft genome of Portunus trituberculatus and its Hox gene families provides insights of decapod evolution.</title>
        <authorList>
            <person name="Jeong J.-H."/>
            <person name="Song I."/>
            <person name="Kim S."/>
            <person name="Choi T."/>
            <person name="Kim D."/>
            <person name="Ryu S."/>
            <person name="Kim W."/>
        </authorList>
    </citation>
    <scope>NUCLEOTIDE SEQUENCE [LARGE SCALE GENOMIC DNA]</scope>
    <source>
        <tissue evidence="2">Muscle</tissue>
    </source>
</reference>
<organism evidence="2 3">
    <name type="scientific">Portunus trituberculatus</name>
    <name type="common">Swimming crab</name>
    <name type="synonym">Neptunus trituberculatus</name>
    <dbReference type="NCBI Taxonomy" id="210409"/>
    <lineage>
        <taxon>Eukaryota</taxon>
        <taxon>Metazoa</taxon>
        <taxon>Ecdysozoa</taxon>
        <taxon>Arthropoda</taxon>
        <taxon>Crustacea</taxon>
        <taxon>Multicrustacea</taxon>
        <taxon>Malacostraca</taxon>
        <taxon>Eumalacostraca</taxon>
        <taxon>Eucarida</taxon>
        <taxon>Decapoda</taxon>
        <taxon>Pleocyemata</taxon>
        <taxon>Brachyura</taxon>
        <taxon>Eubrachyura</taxon>
        <taxon>Portunoidea</taxon>
        <taxon>Portunidae</taxon>
        <taxon>Portuninae</taxon>
        <taxon>Portunus</taxon>
    </lineage>
</organism>
<protein>
    <submittedName>
        <fullName evidence="2">Uncharacterized protein</fullName>
    </submittedName>
</protein>
<evidence type="ECO:0000313" key="3">
    <source>
        <dbReference type="Proteomes" id="UP000324222"/>
    </source>
</evidence>